<evidence type="ECO:0000313" key="11">
    <source>
        <dbReference type="Proteomes" id="UP000001551"/>
    </source>
</evidence>
<dbReference type="InterPro" id="IPR001867">
    <property type="entry name" value="OmpR/PhoB-type_DNA-bd"/>
</dbReference>
<dbReference type="RefSeq" id="WP_013485744.1">
    <property type="nucleotide sequence ID" value="NC_014828.1"/>
</dbReference>
<dbReference type="Gene3D" id="3.40.50.2300">
    <property type="match status" value="1"/>
</dbReference>
<dbReference type="GO" id="GO:0000156">
    <property type="term" value="F:phosphorelay response regulator activity"/>
    <property type="evidence" value="ECO:0007669"/>
    <property type="project" value="TreeGrafter"/>
</dbReference>
<dbReference type="InterPro" id="IPR036388">
    <property type="entry name" value="WH-like_DNA-bd_sf"/>
</dbReference>
<evidence type="ECO:0000259" key="9">
    <source>
        <dbReference type="PROSITE" id="PS51755"/>
    </source>
</evidence>
<dbReference type="Gene3D" id="1.10.10.10">
    <property type="entry name" value="Winged helix-like DNA-binding domain superfamily/Winged helix DNA-binding domain"/>
    <property type="match status" value="1"/>
</dbReference>
<dbReference type="KEGG" id="eha:Ethha_1871"/>
<dbReference type="AlphaFoldDB" id="E6UA32"/>
<feature type="domain" description="Response regulatory" evidence="8">
    <location>
        <begin position="3"/>
        <end position="115"/>
    </location>
</feature>
<feature type="DNA-binding region" description="OmpR/PhoB-type" evidence="7">
    <location>
        <begin position="122"/>
        <end position="222"/>
    </location>
</feature>
<organism evidence="10 11">
    <name type="scientific">Ethanoligenens harbinense (strain DSM 18485 / JCM 12961 / CGMCC 1.5033 / YUAN-3)</name>
    <dbReference type="NCBI Taxonomy" id="663278"/>
    <lineage>
        <taxon>Bacteria</taxon>
        <taxon>Bacillati</taxon>
        <taxon>Bacillota</taxon>
        <taxon>Clostridia</taxon>
        <taxon>Eubacteriales</taxon>
        <taxon>Oscillospiraceae</taxon>
        <taxon>Ethanoligenens</taxon>
    </lineage>
</organism>
<dbReference type="STRING" id="663278.Ethha_1871"/>
<dbReference type="PANTHER" id="PTHR48111:SF73">
    <property type="entry name" value="ALKALINE PHOSPHATASE SYNTHESIS TRANSCRIPTIONAL REGULATORY PROTEIN PHOP"/>
    <property type="match status" value="1"/>
</dbReference>
<dbReference type="EMBL" id="CP002400">
    <property type="protein sequence ID" value="ADU27393.1"/>
    <property type="molecule type" value="Genomic_DNA"/>
</dbReference>
<dbReference type="CDD" id="cd00383">
    <property type="entry name" value="trans_reg_C"/>
    <property type="match status" value="1"/>
</dbReference>
<name>E6UA32_ETHHY</name>
<dbReference type="InterPro" id="IPR039420">
    <property type="entry name" value="WalR-like"/>
</dbReference>
<dbReference type="GO" id="GO:0005829">
    <property type="term" value="C:cytosol"/>
    <property type="evidence" value="ECO:0007669"/>
    <property type="project" value="TreeGrafter"/>
</dbReference>
<reference evidence="10 11" key="1">
    <citation type="submission" date="2010-12" db="EMBL/GenBank/DDBJ databases">
        <title>Complete sequence of Ethanoligenens harbinense YUAN-3.</title>
        <authorList>
            <person name="Lucas S."/>
            <person name="Copeland A."/>
            <person name="Lapidus A."/>
            <person name="Cheng J.-F."/>
            <person name="Bruce D."/>
            <person name="Goodwin L."/>
            <person name="Pitluck S."/>
            <person name="Chertkov O."/>
            <person name="Misra M."/>
            <person name="Detter J.C."/>
            <person name="Han C."/>
            <person name="Tapia R."/>
            <person name="Land M."/>
            <person name="Hauser L."/>
            <person name="Jeffries C."/>
            <person name="Kyrpides N."/>
            <person name="Ivanova N."/>
            <person name="Mikhailova N."/>
            <person name="Wang A."/>
            <person name="Mouttaki H."/>
            <person name="He Z."/>
            <person name="Zhou J."/>
            <person name="Hemme C.L."/>
            <person name="Woyke T."/>
        </authorList>
    </citation>
    <scope>NUCLEOTIDE SEQUENCE [LARGE SCALE GENOMIC DNA]</scope>
    <source>
        <strain evidence="11">DSM 18485 / JCM 12961 / CGMCC 1.5033 / YUAN-3</strain>
    </source>
</reference>
<dbReference type="PROSITE" id="PS50110">
    <property type="entry name" value="RESPONSE_REGULATORY"/>
    <property type="match status" value="1"/>
</dbReference>
<dbReference type="PROSITE" id="PS51755">
    <property type="entry name" value="OMPR_PHOB"/>
    <property type="match status" value="1"/>
</dbReference>
<dbReference type="InterPro" id="IPR001789">
    <property type="entry name" value="Sig_transdc_resp-reg_receiver"/>
</dbReference>
<dbReference type="SUPFAM" id="SSF52172">
    <property type="entry name" value="CheY-like"/>
    <property type="match status" value="1"/>
</dbReference>
<gene>
    <name evidence="10" type="ordered locus">Ethha_1871</name>
</gene>
<evidence type="ECO:0000313" key="10">
    <source>
        <dbReference type="EMBL" id="ADU27393.1"/>
    </source>
</evidence>
<dbReference type="GO" id="GO:0000976">
    <property type="term" value="F:transcription cis-regulatory region binding"/>
    <property type="evidence" value="ECO:0007669"/>
    <property type="project" value="TreeGrafter"/>
</dbReference>
<dbReference type="Gene3D" id="6.10.250.690">
    <property type="match status" value="1"/>
</dbReference>
<keyword evidence="6" id="KW-0597">Phosphoprotein</keyword>
<keyword evidence="3 7" id="KW-0238">DNA-binding</keyword>
<dbReference type="PANTHER" id="PTHR48111">
    <property type="entry name" value="REGULATOR OF RPOS"/>
    <property type="match status" value="1"/>
</dbReference>
<dbReference type="GO" id="GO:0006355">
    <property type="term" value="P:regulation of DNA-templated transcription"/>
    <property type="evidence" value="ECO:0007669"/>
    <property type="project" value="InterPro"/>
</dbReference>
<dbReference type="GO" id="GO:0032993">
    <property type="term" value="C:protein-DNA complex"/>
    <property type="evidence" value="ECO:0007669"/>
    <property type="project" value="TreeGrafter"/>
</dbReference>
<keyword evidence="11" id="KW-1185">Reference proteome</keyword>
<dbReference type="HOGENOM" id="CLU_000445_30_3_9"/>
<dbReference type="CDD" id="cd17574">
    <property type="entry name" value="REC_OmpR"/>
    <property type="match status" value="1"/>
</dbReference>
<evidence type="ECO:0000256" key="4">
    <source>
        <dbReference type="ARBA" id="ARBA00023163"/>
    </source>
</evidence>
<dbReference type="SMART" id="SM00862">
    <property type="entry name" value="Trans_reg_C"/>
    <property type="match status" value="1"/>
</dbReference>
<evidence type="ECO:0000259" key="8">
    <source>
        <dbReference type="PROSITE" id="PS50110"/>
    </source>
</evidence>
<keyword evidence="4" id="KW-0804">Transcription</keyword>
<evidence type="ECO:0000256" key="7">
    <source>
        <dbReference type="PROSITE-ProRule" id="PRU01091"/>
    </source>
</evidence>
<sequence>MDYILLIEDDTDLAAGLLFTFQEEGFKTLHAACAAEARASFKNKFDLVVLDIMLPDGNGYDLCKEIRAFSDVPILFLTSCDDEANTITALDGGGDDYVTKPFKLDVLLSRIRAHLRRRNTQPPQAPFCGGVRLDDAQGRAFAAEQDLRLTLTEYRLLSLLTRNAGLILKRGQLLDALWDGKGDFVDDNTLSVHIRHLREKLSTAGSGVSIRTVRGLGYRLEEHAT</sequence>
<evidence type="ECO:0000256" key="3">
    <source>
        <dbReference type="ARBA" id="ARBA00023125"/>
    </source>
</evidence>
<comment type="function">
    <text evidence="5">May play the central regulatory role in sporulation. It may be an element of the effector pathway responsible for the activation of sporulation genes in response to nutritional stress. Spo0A may act in concert with spo0H (a sigma factor) to control the expression of some genes that are critical to the sporulation process.</text>
</comment>
<protein>
    <recommendedName>
        <fullName evidence="1">Stage 0 sporulation protein A homolog</fullName>
    </recommendedName>
</protein>
<proteinExistence type="predicted"/>
<evidence type="ECO:0000256" key="5">
    <source>
        <dbReference type="ARBA" id="ARBA00024867"/>
    </source>
</evidence>
<dbReference type="SMART" id="SM00448">
    <property type="entry name" value="REC"/>
    <property type="match status" value="1"/>
</dbReference>
<evidence type="ECO:0000256" key="6">
    <source>
        <dbReference type="PROSITE-ProRule" id="PRU00169"/>
    </source>
</evidence>
<dbReference type="Pfam" id="PF00072">
    <property type="entry name" value="Response_reg"/>
    <property type="match status" value="1"/>
</dbReference>
<feature type="modified residue" description="4-aspartylphosphate" evidence="6">
    <location>
        <position position="51"/>
    </location>
</feature>
<dbReference type="Proteomes" id="UP000001551">
    <property type="component" value="Chromosome"/>
</dbReference>
<feature type="domain" description="OmpR/PhoB-type" evidence="9">
    <location>
        <begin position="122"/>
        <end position="222"/>
    </location>
</feature>
<evidence type="ECO:0000256" key="1">
    <source>
        <dbReference type="ARBA" id="ARBA00018672"/>
    </source>
</evidence>
<evidence type="ECO:0000256" key="2">
    <source>
        <dbReference type="ARBA" id="ARBA00023015"/>
    </source>
</evidence>
<dbReference type="Pfam" id="PF00486">
    <property type="entry name" value="Trans_reg_C"/>
    <property type="match status" value="1"/>
</dbReference>
<keyword evidence="2" id="KW-0805">Transcription regulation</keyword>
<dbReference type="InterPro" id="IPR011006">
    <property type="entry name" value="CheY-like_superfamily"/>
</dbReference>
<dbReference type="eggNOG" id="COG0745">
    <property type="taxonomic scope" value="Bacteria"/>
</dbReference>
<accession>E6UA32</accession>